<dbReference type="AlphaFoldDB" id="A0A811RCW1"/>
<keyword evidence="3" id="KW-1185">Reference proteome</keyword>
<evidence type="ECO:0000256" key="1">
    <source>
        <dbReference type="SAM" id="MobiDB-lite"/>
    </source>
</evidence>
<organism evidence="2 3">
    <name type="scientific">Miscanthus lutarioriparius</name>
    <dbReference type="NCBI Taxonomy" id="422564"/>
    <lineage>
        <taxon>Eukaryota</taxon>
        <taxon>Viridiplantae</taxon>
        <taxon>Streptophyta</taxon>
        <taxon>Embryophyta</taxon>
        <taxon>Tracheophyta</taxon>
        <taxon>Spermatophyta</taxon>
        <taxon>Magnoliopsida</taxon>
        <taxon>Liliopsida</taxon>
        <taxon>Poales</taxon>
        <taxon>Poaceae</taxon>
        <taxon>PACMAD clade</taxon>
        <taxon>Panicoideae</taxon>
        <taxon>Andropogonodae</taxon>
        <taxon>Andropogoneae</taxon>
        <taxon>Saccharinae</taxon>
        <taxon>Miscanthus</taxon>
    </lineage>
</organism>
<reference evidence="2" key="1">
    <citation type="submission" date="2020-10" db="EMBL/GenBank/DDBJ databases">
        <authorList>
            <person name="Han B."/>
            <person name="Lu T."/>
            <person name="Zhao Q."/>
            <person name="Huang X."/>
            <person name="Zhao Y."/>
        </authorList>
    </citation>
    <scope>NUCLEOTIDE SEQUENCE</scope>
</reference>
<gene>
    <name evidence="2" type="ORF">NCGR_LOCUS51122</name>
</gene>
<sequence length="275" mass="30037">MAARIRRATRLRSRPLLLSRLAIARPVGAEWALLDADALGRCWVDAVRALSSGADSSRSGGGGNSNHQHHRPPLRLELAMAHARDGGGHDHEHEEEAEAAVSTWTSTPRRGQGQGQGGRRRQIPAFGRWNQHSDDEVPITQYFESAVQAGLLVRPGGHCYHDATAAAAAELVLFRSSASPPPHKPAKKVRSTMEGHGHHNEVHVQAGSRRQQQLRQEALPPFVAGDGSRPARPRVVRAAVDEDLYKVPSDMPRKKKGRKHVRSMWMGCVGLNCVA</sequence>
<comment type="caution">
    <text evidence="2">The sequence shown here is derived from an EMBL/GenBank/DDBJ whole genome shotgun (WGS) entry which is preliminary data.</text>
</comment>
<feature type="region of interest" description="Disordered" evidence="1">
    <location>
        <begin position="83"/>
        <end position="121"/>
    </location>
</feature>
<evidence type="ECO:0000313" key="3">
    <source>
        <dbReference type="Proteomes" id="UP000604825"/>
    </source>
</evidence>
<proteinExistence type="predicted"/>
<dbReference type="PANTHER" id="PTHR33699:SF28">
    <property type="entry name" value="EXPRESSED PROTEIN"/>
    <property type="match status" value="1"/>
</dbReference>
<name>A0A811RCW1_9POAL</name>
<dbReference type="OrthoDB" id="755325at2759"/>
<feature type="compositionally biased region" description="Basic and acidic residues" evidence="1">
    <location>
        <begin position="83"/>
        <end position="94"/>
    </location>
</feature>
<dbReference type="EMBL" id="CAJGYO010000014">
    <property type="protein sequence ID" value="CAD6267817.1"/>
    <property type="molecule type" value="Genomic_DNA"/>
</dbReference>
<dbReference type="Proteomes" id="UP000604825">
    <property type="component" value="Unassembled WGS sequence"/>
</dbReference>
<accession>A0A811RCW1</accession>
<evidence type="ECO:0000313" key="2">
    <source>
        <dbReference type="EMBL" id="CAD6267817.1"/>
    </source>
</evidence>
<dbReference type="PANTHER" id="PTHR33699">
    <property type="entry name" value="EXPRESSED PROTEIN"/>
    <property type="match status" value="1"/>
</dbReference>
<protein>
    <submittedName>
        <fullName evidence="2">Uncharacterized protein</fullName>
    </submittedName>
</protein>